<feature type="coiled-coil region" evidence="1">
    <location>
        <begin position="204"/>
        <end position="362"/>
    </location>
</feature>
<reference evidence="5 6" key="1">
    <citation type="submission" date="2018-04" db="EMBL/GenBank/DDBJ databases">
        <title>Genomic Encyclopedia of Type Strains, Phase IV (KMG-IV): sequencing the most valuable type-strain genomes for metagenomic binning, comparative biology and taxonomic classification.</title>
        <authorList>
            <person name="Goeker M."/>
        </authorList>
    </citation>
    <scope>NUCLEOTIDE SEQUENCE [LARGE SCALE GENOMIC DNA]</scope>
    <source>
        <strain evidence="5 6">DSM 14823</strain>
    </source>
</reference>
<evidence type="ECO:0000256" key="1">
    <source>
        <dbReference type="SAM" id="Coils"/>
    </source>
</evidence>
<sequence length="371" mass="41531">MTGETKRYLASDLSVELALPRSTINDWLARYNDYLEAEIRGKRKYYSEKSLNILKEISGMRNSGMSSFEIEQQLAARYGIRPEVAASGESAGQGTEPAAAAETPAESQVPAVTGGNAPFNPGEALPILRPAFDEMSAKFSQEFSELARRFEAVERERERLTRRMWTLTVVALVGGLALLLLLAAAVWGFYGKMRENDRKAAVAAAELNRKNGELAGQIDRLGEERRQRDAEAKKQAAELAVLLDKSRADFKESVSRLNQELSEQRRVFETQLKKLEADAASRAEADAIRLREEFARKQQQELRRIAAEHEKELKAAVEKAGSAKQDEAEKARLELERRRGELEQLRARIAELERLRNGESASEKTAETPVP</sequence>
<dbReference type="Proteomes" id="UP000245959">
    <property type="component" value="Unassembled WGS sequence"/>
</dbReference>
<evidence type="ECO:0000313" key="6">
    <source>
        <dbReference type="Proteomes" id="UP000245959"/>
    </source>
</evidence>
<feature type="region of interest" description="Disordered" evidence="2">
    <location>
        <begin position="86"/>
        <end position="109"/>
    </location>
</feature>
<evidence type="ECO:0000256" key="2">
    <source>
        <dbReference type="SAM" id="MobiDB-lite"/>
    </source>
</evidence>
<accession>A0A2U1AW24</accession>
<organism evidence="5 6">
    <name type="scientific">Victivallis vadensis</name>
    <dbReference type="NCBI Taxonomy" id="172901"/>
    <lineage>
        <taxon>Bacteria</taxon>
        <taxon>Pseudomonadati</taxon>
        <taxon>Lentisphaerota</taxon>
        <taxon>Lentisphaeria</taxon>
        <taxon>Victivallales</taxon>
        <taxon>Victivallaceae</taxon>
        <taxon>Victivallis</taxon>
    </lineage>
</organism>
<proteinExistence type="predicted"/>
<keyword evidence="3" id="KW-1133">Transmembrane helix</keyword>
<dbReference type="InterPro" id="IPR000551">
    <property type="entry name" value="MerR-type_HTH_dom"/>
</dbReference>
<dbReference type="Pfam" id="PF13411">
    <property type="entry name" value="MerR_1"/>
    <property type="match status" value="1"/>
</dbReference>
<keyword evidence="3" id="KW-0812">Transmembrane</keyword>
<feature type="compositionally biased region" description="Low complexity" evidence="2">
    <location>
        <begin position="90"/>
        <end position="108"/>
    </location>
</feature>
<feature type="domain" description="HTH merR-type" evidence="4">
    <location>
        <begin position="10"/>
        <end position="74"/>
    </location>
</feature>
<dbReference type="EMBL" id="QEKH01000016">
    <property type="protein sequence ID" value="PVY40561.1"/>
    <property type="molecule type" value="Genomic_DNA"/>
</dbReference>
<keyword evidence="1" id="KW-0175">Coiled coil</keyword>
<protein>
    <submittedName>
        <fullName evidence="5">MerR-like DNA binding protein</fullName>
    </submittedName>
</protein>
<dbReference type="RefSeq" id="WP_116884266.1">
    <property type="nucleotide sequence ID" value="NZ_CABMMC010000084.1"/>
</dbReference>
<keyword evidence="6" id="KW-1185">Reference proteome</keyword>
<comment type="caution">
    <text evidence="5">The sequence shown here is derived from an EMBL/GenBank/DDBJ whole genome shotgun (WGS) entry which is preliminary data.</text>
</comment>
<dbReference type="GO" id="GO:0006355">
    <property type="term" value="P:regulation of DNA-templated transcription"/>
    <property type="evidence" value="ECO:0007669"/>
    <property type="project" value="InterPro"/>
</dbReference>
<evidence type="ECO:0000259" key="4">
    <source>
        <dbReference type="Pfam" id="PF13411"/>
    </source>
</evidence>
<feature type="transmembrane region" description="Helical" evidence="3">
    <location>
        <begin position="165"/>
        <end position="190"/>
    </location>
</feature>
<keyword evidence="3" id="KW-0472">Membrane</keyword>
<evidence type="ECO:0000256" key="3">
    <source>
        <dbReference type="SAM" id="Phobius"/>
    </source>
</evidence>
<evidence type="ECO:0000313" key="5">
    <source>
        <dbReference type="EMBL" id="PVY40561.1"/>
    </source>
</evidence>
<dbReference type="OrthoDB" id="5456394at2"/>
<dbReference type="GO" id="GO:0003677">
    <property type="term" value="F:DNA binding"/>
    <property type="evidence" value="ECO:0007669"/>
    <property type="project" value="InterPro"/>
</dbReference>
<dbReference type="AlphaFoldDB" id="A0A2U1AW24"/>
<dbReference type="GeneID" id="78295565"/>
<gene>
    <name evidence="5" type="ORF">C8D82_11612</name>
</gene>
<name>A0A2U1AW24_9BACT</name>